<dbReference type="AlphaFoldDB" id="A0A077Z893"/>
<dbReference type="EMBL" id="HG806039">
    <property type="protein sequence ID" value="CDW56441.1"/>
    <property type="molecule type" value="Genomic_DNA"/>
</dbReference>
<gene>
    <name evidence="2" type="ORF">TTRE_0000472101</name>
</gene>
<keyword evidence="3" id="KW-1185">Reference proteome</keyword>
<proteinExistence type="predicted"/>
<keyword evidence="1" id="KW-0812">Transmembrane</keyword>
<evidence type="ECO:0000313" key="2">
    <source>
        <dbReference type="EMBL" id="CDW56441.1"/>
    </source>
</evidence>
<feature type="transmembrane region" description="Helical" evidence="1">
    <location>
        <begin position="144"/>
        <end position="165"/>
    </location>
</feature>
<dbReference type="STRING" id="36087.A0A077Z893"/>
<keyword evidence="1" id="KW-1133">Transmembrane helix</keyword>
<name>A0A077Z893_TRITR</name>
<dbReference type="Proteomes" id="UP000030665">
    <property type="component" value="Unassembled WGS sequence"/>
</dbReference>
<reference evidence="2" key="2">
    <citation type="submission" date="2014-03" db="EMBL/GenBank/DDBJ databases">
        <title>The whipworm genome and dual-species transcriptomics of an intimate host-pathogen interaction.</title>
        <authorList>
            <person name="Foth B.J."/>
            <person name="Tsai I.J."/>
            <person name="Reid A.J."/>
            <person name="Bancroft A.J."/>
            <person name="Nichol S."/>
            <person name="Tracey A."/>
            <person name="Holroyd N."/>
            <person name="Cotton J.A."/>
            <person name="Stanley E.J."/>
            <person name="Zarowiecki M."/>
            <person name="Liu J.Z."/>
            <person name="Huckvale T."/>
            <person name="Cooper P.J."/>
            <person name="Grencis R.K."/>
            <person name="Berriman M."/>
        </authorList>
    </citation>
    <scope>NUCLEOTIDE SEQUENCE [LARGE SCALE GENOMIC DNA]</scope>
</reference>
<protein>
    <submittedName>
        <fullName evidence="2">Uncharacterized protein</fullName>
    </submittedName>
</protein>
<evidence type="ECO:0000256" key="1">
    <source>
        <dbReference type="SAM" id="Phobius"/>
    </source>
</evidence>
<evidence type="ECO:0000313" key="3">
    <source>
        <dbReference type="Proteomes" id="UP000030665"/>
    </source>
</evidence>
<dbReference type="OrthoDB" id="538216at2759"/>
<reference evidence="2" key="1">
    <citation type="submission" date="2014-01" db="EMBL/GenBank/DDBJ databases">
        <authorList>
            <person name="Aslett M."/>
        </authorList>
    </citation>
    <scope>NUCLEOTIDE SEQUENCE</scope>
</reference>
<keyword evidence="1" id="KW-0472">Membrane</keyword>
<organism evidence="2 3">
    <name type="scientific">Trichuris trichiura</name>
    <name type="common">Whipworm</name>
    <name type="synonym">Trichocephalus trichiurus</name>
    <dbReference type="NCBI Taxonomy" id="36087"/>
    <lineage>
        <taxon>Eukaryota</taxon>
        <taxon>Metazoa</taxon>
        <taxon>Ecdysozoa</taxon>
        <taxon>Nematoda</taxon>
        <taxon>Enoplea</taxon>
        <taxon>Dorylaimia</taxon>
        <taxon>Trichinellida</taxon>
        <taxon>Trichuridae</taxon>
        <taxon>Trichuris</taxon>
    </lineage>
</organism>
<sequence>MKRINGLVSDQDFFALKALRIPDSRLQHLTAEERRKAETRTTRDVMQSNDASLAVDPFNIDNGGSPSNQSAIMQQAESSSGCDQRVIANLFCEVDKNLERAKVLHDQMQRRGGDSSSEGSGYAELLPCNEIDKQRRIGWFRQNICHFTVIVLLVITFAVLPILWFCARLLA</sequence>
<accession>A0A077Z893</accession>